<dbReference type="InterPro" id="IPR010732">
    <property type="entry name" value="T6SS_TssG-like"/>
</dbReference>
<proteinExistence type="predicted"/>
<reference evidence="2 3" key="1">
    <citation type="submission" date="2016-10" db="EMBL/GenBank/DDBJ databases">
        <authorList>
            <person name="de Groot N.N."/>
        </authorList>
    </citation>
    <scope>NUCLEOTIDE SEQUENCE [LARGE SCALE GENOMIC DNA]</scope>
    <source>
        <strain evidence="2 3">DSM 22220</strain>
    </source>
</reference>
<dbReference type="NCBIfam" id="TIGR03347">
    <property type="entry name" value="VI_chp_1"/>
    <property type="match status" value="1"/>
</dbReference>
<dbReference type="EMBL" id="FNAH01000007">
    <property type="protein sequence ID" value="SDE47690.1"/>
    <property type="molecule type" value="Genomic_DNA"/>
</dbReference>
<name>A0A1G7D9M0_9RHOB</name>
<keyword evidence="3" id="KW-1185">Reference proteome</keyword>
<dbReference type="PANTHER" id="PTHR35564:SF4">
    <property type="entry name" value="CYTOPLASMIC PROTEIN"/>
    <property type="match status" value="1"/>
</dbReference>
<dbReference type="Proteomes" id="UP000199344">
    <property type="component" value="Unassembled WGS sequence"/>
</dbReference>
<gene>
    <name evidence="2" type="ORF">SAMN05421538_10718</name>
</gene>
<dbReference type="RefSeq" id="WP_090524018.1">
    <property type="nucleotide sequence ID" value="NZ_FNAH01000007.1"/>
</dbReference>
<dbReference type="Pfam" id="PF06996">
    <property type="entry name" value="T6SS_TssG"/>
    <property type="match status" value="1"/>
</dbReference>
<evidence type="ECO:0000313" key="3">
    <source>
        <dbReference type="Proteomes" id="UP000199344"/>
    </source>
</evidence>
<evidence type="ECO:0000256" key="1">
    <source>
        <dbReference type="SAM" id="MobiDB-lite"/>
    </source>
</evidence>
<organism evidence="2 3">
    <name type="scientific">Paracoccus isoporae</name>
    <dbReference type="NCBI Taxonomy" id="591205"/>
    <lineage>
        <taxon>Bacteria</taxon>
        <taxon>Pseudomonadati</taxon>
        <taxon>Pseudomonadota</taxon>
        <taxon>Alphaproteobacteria</taxon>
        <taxon>Rhodobacterales</taxon>
        <taxon>Paracoccaceae</taxon>
        <taxon>Paracoccus</taxon>
    </lineage>
</organism>
<dbReference type="PANTHER" id="PTHR35564">
    <property type="match status" value="1"/>
</dbReference>
<feature type="region of interest" description="Disordered" evidence="1">
    <location>
        <begin position="43"/>
        <end position="62"/>
    </location>
</feature>
<dbReference type="STRING" id="591205.SAMN05421538_10718"/>
<protein>
    <submittedName>
        <fullName evidence="2">Type VI secretion system protein ImpH</fullName>
    </submittedName>
</protein>
<dbReference type="OrthoDB" id="1523296at2"/>
<sequence length="360" mass="38950">MADDDRHARADLTATASGATQAEIANMDFFELLRQLEGKGARFGRSGGAGSEPARLAQQPRQSFAAGDVAQLGPGRGGKPEVTVHVLGLIGPEGPMPLHLTRWIIARQSSRWFAGAESGGATADTSFLDFINMLQHRMMALYWRAWADSRAAVQLAHGDGGQVIAMLRALAGTGLPGGRSRDRQIDDAQMRHATSLAHEVRGPDRLTSLLQSVLDVPVRLIEFVGVWLEIPERLQTRLGVQHAGLGTGAMVGSRRFDRQSRAEIRLGPLTRRQFDAFADAPSSRARLRDALIFAQGRDMDFDLRLVLAAEEVPKARLGQSRLGLTSWIDPRPGRPAADLCYRRINAGTEGAGPTGEGAWA</sequence>
<accession>A0A1G7D9M0</accession>
<evidence type="ECO:0000313" key="2">
    <source>
        <dbReference type="EMBL" id="SDE47690.1"/>
    </source>
</evidence>
<dbReference type="AlphaFoldDB" id="A0A1G7D9M0"/>